<keyword evidence="1 10" id="KW-0808">Transferase</keyword>
<evidence type="ECO:0000313" key="10">
    <source>
        <dbReference type="EMBL" id="TCO83339.1"/>
    </source>
</evidence>
<comment type="similarity">
    <text evidence="3">Belongs to the methyltransferase superfamily. Arsenite methyltransferase family.</text>
</comment>
<dbReference type="Gene3D" id="3.40.50.150">
    <property type="entry name" value="Vaccinia Virus protein VP39"/>
    <property type="match status" value="1"/>
</dbReference>
<dbReference type="OrthoDB" id="9772751at2"/>
<dbReference type="EC" id="2.1.1.137" evidence="4"/>
<gene>
    <name evidence="10" type="ORF">EV699_10237</name>
</gene>
<comment type="catalytic activity">
    <reaction evidence="8">
        <text>arsenic triglutathione + 3 [thioredoxin]-dithiol + 3 S-adenosyl-L-methionine = trimethylarsine + 3 [thioredoxin]-disulfide + 3 glutathione + 3 S-adenosyl-L-homocysteine + 3 H(+)</text>
        <dbReference type="Rhea" id="RHEA:69432"/>
        <dbReference type="Rhea" id="RHEA-COMP:10698"/>
        <dbReference type="Rhea" id="RHEA-COMP:10700"/>
        <dbReference type="ChEBI" id="CHEBI:15378"/>
        <dbReference type="ChEBI" id="CHEBI:27130"/>
        <dbReference type="ChEBI" id="CHEBI:29950"/>
        <dbReference type="ChEBI" id="CHEBI:50058"/>
        <dbReference type="ChEBI" id="CHEBI:57856"/>
        <dbReference type="ChEBI" id="CHEBI:57925"/>
        <dbReference type="ChEBI" id="CHEBI:59789"/>
        <dbReference type="ChEBI" id="CHEBI:183640"/>
        <dbReference type="EC" id="2.1.1.137"/>
    </reaction>
</comment>
<keyword evidence="11" id="KW-1185">Reference proteome</keyword>
<dbReference type="InterPro" id="IPR025714">
    <property type="entry name" value="Methyltranfer_dom"/>
</dbReference>
<sequence>MALQCPPGFDNQHLRRQVLATYDRVARDPHGDFHFHRGPRYAVEFLHYDADALAELPHTATARFAGVGNPHRIGPIEAGETVLDHACGAGMDLLLAARRVGPDGRAIGVDLTPAMRACAVEAAREAGLDDRVEIRAGEFESLPVADASVDVVLSNGVVNLAPDKPRVLGEVARVLRPGGRLYLADVVVRRELTLDARANPELWAACIAGALTEDELYTLVHAAGFDQVYIVERFDCFRGTSAEARVARDLRVQSVNLFARRRGH</sequence>
<dbReference type="Proteomes" id="UP000295765">
    <property type="component" value="Unassembled WGS sequence"/>
</dbReference>
<evidence type="ECO:0000256" key="7">
    <source>
        <dbReference type="ARBA" id="ARBA00047943"/>
    </source>
</evidence>
<comment type="catalytic activity">
    <reaction evidence="7">
        <text>arsenic triglutathione + 2 [thioredoxin]-dithiol + 2 S-adenosyl-L-methionine + H2O = dimethylarsinous acid + 2 [thioredoxin]-disulfide + 3 glutathione + 2 S-adenosyl-L-homocysteine + 2 H(+)</text>
        <dbReference type="Rhea" id="RHEA:69464"/>
        <dbReference type="Rhea" id="RHEA-COMP:10698"/>
        <dbReference type="Rhea" id="RHEA-COMP:10700"/>
        <dbReference type="ChEBI" id="CHEBI:15377"/>
        <dbReference type="ChEBI" id="CHEBI:15378"/>
        <dbReference type="ChEBI" id="CHEBI:23808"/>
        <dbReference type="ChEBI" id="CHEBI:29950"/>
        <dbReference type="ChEBI" id="CHEBI:50058"/>
        <dbReference type="ChEBI" id="CHEBI:57856"/>
        <dbReference type="ChEBI" id="CHEBI:57925"/>
        <dbReference type="ChEBI" id="CHEBI:59789"/>
        <dbReference type="ChEBI" id="CHEBI:183640"/>
        <dbReference type="EC" id="2.1.1.137"/>
    </reaction>
</comment>
<comment type="caution">
    <text evidence="10">The sequence shown here is derived from an EMBL/GenBank/DDBJ whole genome shotgun (WGS) entry which is preliminary data.</text>
</comment>
<dbReference type="RefSeq" id="WP_132538189.1">
    <property type="nucleotide sequence ID" value="NZ_SLWY01000002.1"/>
</dbReference>
<keyword evidence="10" id="KW-0489">Methyltransferase</keyword>
<dbReference type="InterPro" id="IPR029063">
    <property type="entry name" value="SAM-dependent_MTases_sf"/>
</dbReference>
<keyword evidence="2" id="KW-0949">S-adenosyl-L-methionine</keyword>
<dbReference type="CDD" id="cd02440">
    <property type="entry name" value="AdoMet_MTases"/>
    <property type="match status" value="1"/>
</dbReference>
<evidence type="ECO:0000256" key="3">
    <source>
        <dbReference type="ARBA" id="ARBA00034487"/>
    </source>
</evidence>
<evidence type="ECO:0000313" key="11">
    <source>
        <dbReference type="Proteomes" id="UP000295765"/>
    </source>
</evidence>
<dbReference type="GO" id="GO:0032259">
    <property type="term" value="P:methylation"/>
    <property type="evidence" value="ECO:0007669"/>
    <property type="project" value="UniProtKB-KW"/>
</dbReference>
<name>A0A4R2L780_9GAMM</name>
<dbReference type="PANTHER" id="PTHR43675">
    <property type="entry name" value="ARSENITE METHYLTRANSFERASE"/>
    <property type="match status" value="1"/>
</dbReference>
<protein>
    <recommendedName>
        <fullName evidence="5">Arsenite methyltransferase</fullName>
        <ecNumber evidence="4">2.1.1.137</ecNumber>
    </recommendedName>
</protein>
<dbReference type="SUPFAM" id="SSF53335">
    <property type="entry name" value="S-adenosyl-L-methionine-dependent methyltransferases"/>
    <property type="match status" value="1"/>
</dbReference>
<evidence type="ECO:0000256" key="2">
    <source>
        <dbReference type="ARBA" id="ARBA00022691"/>
    </source>
</evidence>
<dbReference type="AlphaFoldDB" id="A0A4R2L780"/>
<proteinExistence type="inferred from homology"/>
<evidence type="ECO:0000256" key="4">
    <source>
        <dbReference type="ARBA" id="ARBA00034521"/>
    </source>
</evidence>
<reference evidence="10 11" key="1">
    <citation type="submission" date="2019-03" db="EMBL/GenBank/DDBJ databases">
        <title>Genomic Encyclopedia of Type Strains, Phase IV (KMG-IV): sequencing the most valuable type-strain genomes for metagenomic binning, comparative biology and taxonomic classification.</title>
        <authorList>
            <person name="Goeker M."/>
        </authorList>
    </citation>
    <scope>NUCLEOTIDE SEQUENCE [LARGE SCALE GENOMIC DNA]</scope>
    <source>
        <strain evidence="10 11">DSM 25287</strain>
    </source>
</reference>
<comment type="catalytic activity">
    <reaction evidence="6">
        <text>arsenic triglutathione + [thioredoxin]-dithiol + S-adenosyl-L-methionine + 2 H2O = methylarsonous acid + [thioredoxin]-disulfide + 3 glutathione + S-adenosyl-L-homocysteine + H(+)</text>
        <dbReference type="Rhea" id="RHEA:69460"/>
        <dbReference type="Rhea" id="RHEA-COMP:10698"/>
        <dbReference type="Rhea" id="RHEA-COMP:10700"/>
        <dbReference type="ChEBI" id="CHEBI:15377"/>
        <dbReference type="ChEBI" id="CHEBI:15378"/>
        <dbReference type="ChEBI" id="CHEBI:17826"/>
        <dbReference type="ChEBI" id="CHEBI:29950"/>
        <dbReference type="ChEBI" id="CHEBI:50058"/>
        <dbReference type="ChEBI" id="CHEBI:57856"/>
        <dbReference type="ChEBI" id="CHEBI:57925"/>
        <dbReference type="ChEBI" id="CHEBI:59789"/>
        <dbReference type="ChEBI" id="CHEBI:183640"/>
        <dbReference type="EC" id="2.1.1.137"/>
    </reaction>
</comment>
<evidence type="ECO:0000256" key="8">
    <source>
        <dbReference type="ARBA" id="ARBA00048428"/>
    </source>
</evidence>
<feature type="domain" description="Methyltransferase" evidence="9">
    <location>
        <begin position="77"/>
        <end position="224"/>
    </location>
</feature>
<organism evidence="10 11">
    <name type="scientific">Plasticicumulans lactativorans</name>
    <dbReference type="NCBI Taxonomy" id="1133106"/>
    <lineage>
        <taxon>Bacteria</taxon>
        <taxon>Pseudomonadati</taxon>
        <taxon>Pseudomonadota</taxon>
        <taxon>Gammaproteobacteria</taxon>
        <taxon>Candidatus Competibacteraceae</taxon>
        <taxon>Plasticicumulans</taxon>
    </lineage>
</organism>
<evidence type="ECO:0000256" key="5">
    <source>
        <dbReference type="ARBA" id="ARBA00034545"/>
    </source>
</evidence>
<dbReference type="PANTHER" id="PTHR43675:SF8">
    <property type="entry name" value="ARSENITE METHYLTRANSFERASE"/>
    <property type="match status" value="1"/>
</dbReference>
<evidence type="ECO:0000256" key="1">
    <source>
        <dbReference type="ARBA" id="ARBA00022679"/>
    </source>
</evidence>
<accession>A0A4R2L780</accession>
<dbReference type="Pfam" id="PF13847">
    <property type="entry name" value="Methyltransf_31"/>
    <property type="match status" value="1"/>
</dbReference>
<dbReference type="GO" id="GO:0030791">
    <property type="term" value="F:arsenite methyltransferase activity"/>
    <property type="evidence" value="ECO:0007669"/>
    <property type="project" value="UniProtKB-EC"/>
</dbReference>
<evidence type="ECO:0000256" key="6">
    <source>
        <dbReference type="ARBA" id="ARBA00047941"/>
    </source>
</evidence>
<dbReference type="InterPro" id="IPR026669">
    <property type="entry name" value="Arsenite_MeTrfase-like"/>
</dbReference>
<dbReference type="EMBL" id="SLWY01000002">
    <property type="protein sequence ID" value="TCO83339.1"/>
    <property type="molecule type" value="Genomic_DNA"/>
</dbReference>
<evidence type="ECO:0000259" key="9">
    <source>
        <dbReference type="Pfam" id="PF13847"/>
    </source>
</evidence>